<feature type="region of interest" description="Disordered" evidence="4">
    <location>
        <begin position="1"/>
        <end position="64"/>
    </location>
</feature>
<keyword evidence="5" id="KW-0812">Transmembrane</keyword>
<comment type="caution">
    <text evidence="7">The sequence shown here is derived from an EMBL/GenBank/DDBJ whole genome shotgun (WGS) entry which is preliminary data.</text>
</comment>
<keyword evidence="8" id="KW-1185">Reference proteome</keyword>
<dbReference type="SMART" id="SM00421">
    <property type="entry name" value="HTH_LUXR"/>
    <property type="match status" value="1"/>
</dbReference>
<protein>
    <recommendedName>
        <fullName evidence="6">HTH luxR-type domain-containing protein</fullName>
    </recommendedName>
</protein>
<dbReference type="InterPro" id="IPR000792">
    <property type="entry name" value="Tscrpt_reg_LuxR_C"/>
</dbReference>
<reference evidence="7 8" key="1">
    <citation type="submission" date="2017-10" db="EMBL/GenBank/DDBJ databases">
        <title>The draft genome sequence of Lewinella nigricans NBRC 102662.</title>
        <authorList>
            <person name="Wang K."/>
        </authorList>
    </citation>
    <scope>NUCLEOTIDE SEQUENCE [LARGE SCALE GENOMIC DNA]</scope>
    <source>
        <strain evidence="7 8">NBRC 102662</strain>
    </source>
</reference>
<keyword evidence="5" id="KW-1133">Transmembrane helix</keyword>
<dbReference type="PROSITE" id="PS00622">
    <property type="entry name" value="HTH_LUXR_1"/>
    <property type="match status" value="1"/>
</dbReference>
<dbReference type="InterPro" id="IPR036388">
    <property type="entry name" value="WH-like_DNA-bd_sf"/>
</dbReference>
<dbReference type="GO" id="GO:0003677">
    <property type="term" value="F:DNA binding"/>
    <property type="evidence" value="ECO:0007669"/>
    <property type="project" value="UniProtKB-KW"/>
</dbReference>
<organism evidence="7 8">
    <name type="scientific">Flavilitoribacter nigricans (strain ATCC 23147 / DSM 23189 / NBRC 102662 / NCIMB 1420 / SS-2)</name>
    <name type="common">Lewinella nigricans</name>
    <dbReference type="NCBI Taxonomy" id="1122177"/>
    <lineage>
        <taxon>Bacteria</taxon>
        <taxon>Pseudomonadati</taxon>
        <taxon>Bacteroidota</taxon>
        <taxon>Saprospiria</taxon>
        <taxon>Saprospirales</taxon>
        <taxon>Lewinellaceae</taxon>
        <taxon>Flavilitoribacter</taxon>
    </lineage>
</organism>
<accession>A0A2D0NE39</accession>
<dbReference type="EMBL" id="PDUD01000017">
    <property type="protein sequence ID" value="PHN06784.1"/>
    <property type="molecule type" value="Genomic_DNA"/>
</dbReference>
<dbReference type="GO" id="GO:0006355">
    <property type="term" value="P:regulation of DNA-templated transcription"/>
    <property type="evidence" value="ECO:0007669"/>
    <property type="project" value="InterPro"/>
</dbReference>
<dbReference type="AlphaFoldDB" id="A0A2D0NE39"/>
<dbReference type="PANTHER" id="PTHR44688:SF16">
    <property type="entry name" value="DNA-BINDING TRANSCRIPTIONAL ACTIVATOR DEVR_DOSR"/>
    <property type="match status" value="1"/>
</dbReference>
<keyword evidence="3" id="KW-0804">Transcription</keyword>
<dbReference type="Pfam" id="PF00196">
    <property type="entry name" value="GerE"/>
    <property type="match status" value="1"/>
</dbReference>
<gene>
    <name evidence="7" type="ORF">CRP01_10875</name>
</gene>
<keyword evidence="5" id="KW-0472">Membrane</keyword>
<dbReference type="PRINTS" id="PR00038">
    <property type="entry name" value="HTHLUXR"/>
</dbReference>
<dbReference type="OrthoDB" id="9807565at2"/>
<feature type="transmembrane region" description="Helical" evidence="5">
    <location>
        <begin position="360"/>
        <end position="380"/>
    </location>
</feature>
<feature type="compositionally biased region" description="Basic residues" evidence="4">
    <location>
        <begin position="16"/>
        <end position="29"/>
    </location>
</feature>
<evidence type="ECO:0000259" key="6">
    <source>
        <dbReference type="PROSITE" id="PS50043"/>
    </source>
</evidence>
<evidence type="ECO:0000256" key="5">
    <source>
        <dbReference type="SAM" id="Phobius"/>
    </source>
</evidence>
<evidence type="ECO:0000313" key="7">
    <source>
        <dbReference type="EMBL" id="PHN06784.1"/>
    </source>
</evidence>
<dbReference type="Gene3D" id="1.10.10.10">
    <property type="entry name" value="Winged helix-like DNA-binding domain superfamily/Winged helix DNA-binding domain"/>
    <property type="match status" value="1"/>
</dbReference>
<evidence type="ECO:0000313" key="8">
    <source>
        <dbReference type="Proteomes" id="UP000223913"/>
    </source>
</evidence>
<sequence>MVKKKVPSSWRPSAGMKRKKNQNSRKAKTNRIPIPSSANPDHRPEEACANRYPNPCPASGKSRSMPTVSTVSWMPIFSRSRNRPLSVFQQILTVAERQVPSGQNAGKPGHSAVPDAHLITRSKLHILKLLPIFIGLLLPIHLAGQYAIRGTVRLDSTWERTVYLSLIPDLEDMFRCSEHLIMAKSDIRDDGQFVLRGNIFPERPHLVRIHVNKKGDPPATLVIGGKDENHCFLALDKDSRLQLKPATEGLFDHFSVTQDPRNQALYTIDSLRTYFAAIDTAFSSIAYKNMVQKEQAATLLAFADSCRFLLPALYAVQHADWGINRQELQSARARIAERFSYHPYLQGIIPLPVANNTRPALWGGMLVLLVLIGGVLTLILQRPPAAFKDLSPQERKILYHLHTGKTNKEIAGELHIEPSTVKSHVYSIYQKLNISSRKEVVKFKRWIDGE</sequence>
<dbReference type="PROSITE" id="PS50043">
    <property type="entry name" value="HTH_LUXR_2"/>
    <property type="match status" value="1"/>
</dbReference>
<evidence type="ECO:0000256" key="4">
    <source>
        <dbReference type="SAM" id="MobiDB-lite"/>
    </source>
</evidence>
<evidence type="ECO:0000256" key="3">
    <source>
        <dbReference type="ARBA" id="ARBA00023163"/>
    </source>
</evidence>
<feature type="transmembrane region" description="Helical" evidence="5">
    <location>
        <begin position="129"/>
        <end position="148"/>
    </location>
</feature>
<keyword evidence="2" id="KW-0238">DNA-binding</keyword>
<evidence type="ECO:0000256" key="1">
    <source>
        <dbReference type="ARBA" id="ARBA00023015"/>
    </source>
</evidence>
<proteinExistence type="predicted"/>
<dbReference type="PANTHER" id="PTHR44688">
    <property type="entry name" value="DNA-BINDING TRANSCRIPTIONAL ACTIVATOR DEVR_DOSR"/>
    <property type="match status" value="1"/>
</dbReference>
<name>A0A2D0NE39_FLAN2</name>
<dbReference type="InterPro" id="IPR016032">
    <property type="entry name" value="Sig_transdc_resp-reg_C-effctor"/>
</dbReference>
<dbReference type="SUPFAM" id="SSF46894">
    <property type="entry name" value="C-terminal effector domain of the bipartite response regulators"/>
    <property type="match status" value="1"/>
</dbReference>
<dbReference type="Proteomes" id="UP000223913">
    <property type="component" value="Unassembled WGS sequence"/>
</dbReference>
<evidence type="ECO:0000256" key="2">
    <source>
        <dbReference type="ARBA" id="ARBA00023125"/>
    </source>
</evidence>
<keyword evidence="1" id="KW-0805">Transcription regulation</keyword>
<feature type="domain" description="HTH luxR-type" evidence="6">
    <location>
        <begin position="383"/>
        <end position="448"/>
    </location>
</feature>
<dbReference type="CDD" id="cd06170">
    <property type="entry name" value="LuxR_C_like"/>
    <property type="match status" value="1"/>
</dbReference>